<dbReference type="PANTHER" id="PTHR24185">
    <property type="entry name" value="CALCIUM-INDEPENDENT PHOSPHOLIPASE A2-GAMMA"/>
    <property type="match status" value="1"/>
</dbReference>
<feature type="compositionally biased region" description="Pro residues" evidence="3">
    <location>
        <begin position="572"/>
        <end position="594"/>
    </location>
</feature>
<dbReference type="EMBL" id="KZ679006">
    <property type="protein sequence ID" value="PSS27542.1"/>
    <property type="molecule type" value="Genomic_DNA"/>
</dbReference>
<comment type="caution">
    <text evidence="2">Lacks conserved residue(s) required for the propagation of feature annotation.</text>
</comment>
<organism evidence="5 6">
    <name type="scientific">Amorphotheca resinae ATCC 22711</name>
    <dbReference type="NCBI Taxonomy" id="857342"/>
    <lineage>
        <taxon>Eukaryota</taxon>
        <taxon>Fungi</taxon>
        <taxon>Dikarya</taxon>
        <taxon>Ascomycota</taxon>
        <taxon>Pezizomycotina</taxon>
        <taxon>Leotiomycetes</taxon>
        <taxon>Helotiales</taxon>
        <taxon>Amorphothecaceae</taxon>
        <taxon>Amorphotheca</taxon>
    </lineage>
</organism>
<dbReference type="AlphaFoldDB" id="A0A2T3BDU7"/>
<dbReference type="GO" id="GO:0046486">
    <property type="term" value="P:glycerolipid metabolic process"/>
    <property type="evidence" value="ECO:0007669"/>
    <property type="project" value="UniProtKB-ARBA"/>
</dbReference>
<dbReference type="InterPro" id="IPR016035">
    <property type="entry name" value="Acyl_Trfase/lysoPLipase"/>
</dbReference>
<evidence type="ECO:0000256" key="2">
    <source>
        <dbReference type="PROSITE-ProRule" id="PRU01161"/>
    </source>
</evidence>
<dbReference type="GO" id="GO:0019369">
    <property type="term" value="P:arachidonate metabolic process"/>
    <property type="evidence" value="ECO:0007669"/>
    <property type="project" value="TreeGrafter"/>
</dbReference>
<keyword evidence="6" id="KW-1185">Reference proteome</keyword>
<dbReference type="GeneID" id="36577771"/>
<dbReference type="CDD" id="cd07216">
    <property type="entry name" value="Pat17_PNPLA8_PNPLA9_like3"/>
    <property type="match status" value="1"/>
</dbReference>
<feature type="region of interest" description="Disordered" evidence="3">
    <location>
        <begin position="551"/>
        <end position="632"/>
    </location>
</feature>
<dbReference type="PANTHER" id="PTHR24185:SF4">
    <property type="entry name" value="SERINE HYDROLASE, PUTATIVE (AFU_ORTHOLOGUE AFUA_2G07870)-RELATED"/>
    <property type="match status" value="1"/>
</dbReference>
<dbReference type="OrthoDB" id="630895at2759"/>
<sequence>MENSGGLRRKDTTKGPPLRILSLDGGGVRGYSMLIIIQELMHRTYVEIEGRAPRRDQIPKPCDHFDLICGTGTGGLIAIMLGRLRLDLETCKEVYVRMTRKVFETDKTIAGIPYRSTLFKASKLEEAIKECVREHTIFENEGNDGEEPAGLQNLSSPISPMSRVPQRHTSNASVTSFSNRSPSTYMSRPMMSMRWGNPNARLYDNRENRTKTAVTAVYKGTPEGSPPAILRSYDSRKEPSPEFDCTIWQAGRATSATGLAFKPIQIGQSVFIDEGAGKYNPSPYVLDEACVNEWPGREVGVFVSIGTGRRPTGSDHNQHLWYEGFMGEFAEARRRLISKIEGCEATHQYMIREGLSKRGVNIENYYRLNVEIGVGEFGMNEWNRLADISTGTRRYLGKKEVKIMNDEAATKLAKIHRAKLRFDRDGGIAPPTGYKDHLADVPEAYPTAVELPADIPLQTPISPPPRPSYESGHHDTLEIRSKPLPSPPTRPTSFIETTTKPPHQHSPRRSSGNISSTSSDKFIVQNPSPNQYLAAASSGADMIAIVSEDEFPKSPQSQSQDQQQQQQQQSWIPPPPPPPLFQGRVEPPPLPPKTPILDPDMGAAGRGRPPYPLDDGPPPPINLARKPDYRGR</sequence>
<dbReference type="Gene3D" id="3.40.1090.10">
    <property type="entry name" value="Cytosolic phospholipase A2 catalytic domain"/>
    <property type="match status" value="1"/>
</dbReference>
<evidence type="ECO:0000259" key="4">
    <source>
        <dbReference type="PROSITE" id="PS51635"/>
    </source>
</evidence>
<feature type="compositionally biased region" description="Basic and acidic residues" evidence="3">
    <location>
        <begin position="471"/>
        <end position="481"/>
    </location>
</feature>
<feature type="compositionally biased region" description="Polar residues" evidence="3">
    <location>
        <begin position="491"/>
        <end position="501"/>
    </location>
</feature>
<reference evidence="5 6" key="1">
    <citation type="journal article" date="2018" name="New Phytol.">
        <title>Comparative genomics and transcriptomics depict ericoid mycorrhizal fungi as versatile saprotrophs and plant mutualists.</title>
        <authorList>
            <person name="Martino E."/>
            <person name="Morin E."/>
            <person name="Grelet G.A."/>
            <person name="Kuo A."/>
            <person name="Kohler A."/>
            <person name="Daghino S."/>
            <person name="Barry K.W."/>
            <person name="Cichocki N."/>
            <person name="Clum A."/>
            <person name="Dockter R.B."/>
            <person name="Hainaut M."/>
            <person name="Kuo R.C."/>
            <person name="LaButti K."/>
            <person name="Lindahl B.D."/>
            <person name="Lindquist E.A."/>
            <person name="Lipzen A."/>
            <person name="Khouja H.R."/>
            <person name="Magnuson J."/>
            <person name="Murat C."/>
            <person name="Ohm R.A."/>
            <person name="Singer S.W."/>
            <person name="Spatafora J.W."/>
            <person name="Wang M."/>
            <person name="Veneault-Fourrey C."/>
            <person name="Henrissat B."/>
            <person name="Grigoriev I.V."/>
            <person name="Martin F.M."/>
            <person name="Perotto S."/>
        </authorList>
    </citation>
    <scope>NUCLEOTIDE SEQUENCE [LARGE SCALE GENOMIC DNA]</scope>
    <source>
        <strain evidence="5 6">ATCC 22711</strain>
    </source>
</reference>
<proteinExistence type="predicted"/>
<evidence type="ECO:0000313" key="6">
    <source>
        <dbReference type="Proteomes" id="UP000241818"/>
    </source>
</evidence>
<keyword evidence="1" id="KW-0443">Lipid metabolism</keyword>
<feature type="domain" description="PNPLA" evidence="4">
    <location>
        <begin position="21"/>
        <end position="286"/>
    </location>
</feature>
<accession>A0A2T3BDU7</accession>
<dbReference type="GO" id="GO:0016020">
    <property type="term" value="C:membrane"/>
    <property type="evidence" value="ECO:0007669"/>
    <property type="project" value="TreeGrafter"/>
</dbReference>
<evidence type="ECO:0000313" key="5">
    <source>
        <dbReference type="EMBL" id="PSS27542.1"/>
    </source>
</evidence>
<evidence type="ECO:0000256" key="3">
    <source>
        <dbReference type="SAM" id="MobiDB-lite"/>
    </source>
</evidence>
<feature type="compositionally biased region" description="Pro residues" evidence="3">
    <location>
        <begin position="609"/>
        <end position="621"/>
    </location>
</feature>
<dbReference type="RefSeq" id="XP_024725067.1">
    <property type="nucleotide sequence ID" value="XM_024869690.1"/>
</dbReference>
<dbReference type="InParanoid" id="A0A2T3BDU7"/>
<feature type="compositionally biased region" description="Low complexity" evidence="3">
    <location>
        <begin position="553"/>
        <end position="571"/>
    </location>
</feature>
<dbReference type="InterPro" id="IPR002641">
    <property type="entry name" value="PNPLA_dom"/>
</dbReference>
<dbReference type="SUPFAM" id="SSF52151">
    <property type="entry name" value="FabD/lysophospholipase-like"/>
    <property type="match status" value="1"/>
</dbReference>
<evidence type="ECO:0000256" key="1">
    <source>
        <dbReference type="ARBA" id="ARBA00023098"/>
    </source>
</evidence>
<dbReference type="STRING" id="857342.A0A2T3BDU7"/>
<protein>
    <recommendedName>
        <fullName evidence="4">PNPLA domain-containing protein</fullName>
    </recommendedName>
</protein>
<name>A0A2T3BDU7_AMORE</name>
<feature type="compositionally biased region" description="Polar residues" evidence="3">
    <location>
        <begin position="167"/>
        <end position="183"/>
    </location>
</feature>
<dbReference type="PROSITE" id="PS51635">
    <property type="entry name" value="PNPLA"/>
    <property type="match status" value="1"/>
</dbReference>
<gene>
    <name evidence="5" type="ORF">M430DRAFT_92008</name>
</gene>
<feature type="compositionally biased region" description="Low complexity" evidence="3">
    <location>
        <begin position="509"/>
        <end position="519"/>
    </location>
</feature>
<dbReference type="GO" id="GO:0047499">
    <property type="term" value="F:calcium-independent phospholipase A2 activity"/>
    <property type="evidence" value="ECO:0007669"/>
    <property type="project" value="TreeGrafter"/>
</dbReference>
<dbReference type="Pfam" id="PF01734">
    <property type="entry name" value="Patatin"/>
    <property type="match status" value="1"/>
</dbReference>
<feature type="region of interest" description="Disordered" evidence="3">
    <location>
        <begin position="139"/>
        <end position="183"/>
    </location>
</feature>
<feature type="short sequence motif" description="GXGXXG" evidence="2">
    <location>
        <begin position="25"/>
        <end position="30"/>
    </location>
</feature>
<dbReference type="Proteomes" id="UP000241818">
    <property type="component" value="Unassembled WGS sequence"/>
</dbReference>
<feature type="region of interest" description="Disordered" evidence="3">
    <location>
        <begin position="452"/>
        <end position="525"/>
    </location>
</feature>